<dbReference type="Pfam" id="PF01315">
    <property type="entry name" value="Ald_Xan_dh_C"/>
    <property type="match status" value="1"/>
</dbReference>
<evidence type="ECO:0000256" key="2">
    <source>
        <dbReference type="ARBA" id="ARBA00023002"/>
    </source>
</evidence>
<dbReference type="InterPro" id="IPR046867">
    <property type="entry name" value="AldOxase/xan_DH_MoCoBD2"/>
</dbReference>
<proteinExistence type="predicted"/>
<dbReference type="PANTHER" id="PTHR11908:SF132">
    <property type="entry name" value="ALDEHYDE OXIDASE 1-RELATED"/>
    <property type="match status" value="1"/>
</dbReference>
<dbReference type="Pfam" id="PF20256">
    <property type="entry name" value="MoCoBD_2"/>
    <property type="match status" value="1"/>
</dbReference>
<dbReference type="InterPro" id="IPR008274">
    <property type="entry name" value="AldOxase/xan_DH_MoCoBD1"/>
</dbReference>
<sequence length="790" mass="84450">MTAETGIRRPYVGQSVLRSNDPKLLTGGGRFTDDLHFPGMLHATIVRSTLAHGTIDQFDAVEARAESDVALVLGPDEIASATGMLPCVWLAPDQRMTHIPIVSRKVTYVGQPIGIVVADSRAAAEDAVEILDITFAELPCVVDSEAAIAPGAPLLVPEWGNNICAQVDAGDPRDEIEEVIARAAHVVERRLRIQRVAPNPMETRAVVARWDAADESLTVWMSTQTPHHCRDHLATALGLRADQVRVIVGELGGGFGAKEHLYPDEVMVCLAAMRLDRPVKWVEDRVESLTATLHGRDAIHRARLALDANGKFLAIHSDILGNLGAHPSNVGLGPFRVSMGMLPGPYHFERAGGSLTAVLSNTTPTGAYRGFGMQEATWVRERLVDEAARELGLDVVELRVQNMIQPHELPFTTRTFQPYDSGDYPEGMRRTAVAARAEANVTSEGRIRRGLGFATHVEFTGLGDSRSQQIVGFSLGGYETAKVRVDPDGSVSVTSGVTNMGQGIDTGFAQLTADHLGIGIERVSVRLGDTASAPYSATGSIASRSMTVGGGAVVTAAGKVRNRMMAIAAHQLEISPDDLELVRDASGRDVFQPKGSPDIALTWEKVAESAWLNWNVPDEFNTIGLEETFVYNPVSVSYAYATHAVSVAVDLDTGLVKLEGYWVTHDVGVMVNPMICDGQVHGGIAQGVGIALYEGMRWGDTGQPTTTTYLDYVLPLSVDIPDVKIEHMVTPSPFIPGGMKGLGEGGTIGSPAAVGNAIAAAIPEIAGSLLETPFSPSKLWTMIDEAGLHV</sequence>
<dbReference type="InterPro" id="IPR016208">
    <property type="entry name" value="Ald_Oxase/xanthine_DH-like"/>
</dbReference>
<dbReference type="InterPro" id="IPR036856">
    <property type="entry name" value="Ald_Oxase/Xan_DH_a/b_sf"/>
</dbReference>
<keyword evidence="1" id="KW-0500">Molybdenum</keyword>
<dbReference type="SUPFAM" id="SSF56003">
    <property type="entry name" value="Molybdenum cofactor-binding domain"/>
    <property type="match status" value="1"/>
</dbReference>
<dbReference type="AlphaFoldDB" id="A0A6J7HV02"/>
<dbReference type="PANTHER" id="PTHR11908">
    <property type="entry name" value="XANTHINE DEHYDROGENASE"/>
    <property type="match status" value="1"/>
</dbReference>
<dbReference type="GO" id="GO:0005506">
    <property type="term" value="F:iron ion binding"/>
    <property type="evidence" value="ECO:0007669"/>
    <property type="project" value="InterPro"/>
</dbReference>
<dbReference type="EMBL" id="CAFBMR010000081">
    <property type="protein sequence ID" value="CAB4923642.1"/>
    <property type="molecule type" value="Genomic_DNA"/>
</dbReference>
<evidence type="ECO:0000259" key="3">
    <source>
        <dbReference type="SMART" id="SM01008"/>
    </source>
</evidence>
<dbReference type="SUPFAM" id="SSF54665">
    <property type="entry name" value="CO dehydrogenase molybdoprotein N-domain-like"/>
    <property type="match status" value="1"/>
</dbReference>
<dbReference type="Gene3D" id="3.90.1170.50">
    <property type="entry name" value="Aldehyde oxidase/xanthine dehydrogenase, a/b hammerhead"/>
    <property type="match status" value="1"/>
</dbReference>
<reference evidence="4" key="1">
    <citation type="submission" date="2020-05" db="EMBL/GenBank/DDBJ databases">
        <authorList>
            <person name="Chiriac C."/>
            <person name="Salcher M."/>
            <person name="Ghai R."/>
            <person name="Kavagutti S V."/>
        </authorList>
    </citation>
    <scope>NUCLEOTIDE SEQUENCE</scope>
</reference>
<evidence type="ECO:0000313" key="4">
    <source>
        <dbReference type="EMBL" id="CAB4923642.1"/>
    </source>
</evidence>
<accession>A0A6J7HV02</accession>
<protein>
    <submittedName>
        <fullName evidence="4">Unannotated protein</fullName>
    </submittedName>
</protein>
<organism evidence="4">
    <name type="scientific">freshwater metagenome</name>
    <dbReference type="NCBI Taxonomy" id="449393"/>
    <lineage>
        <taxon>unclassified sequences</taxon>
        <taxon>metagenomes</taxon>
        <taxon>ecological metagenomes</taxon>
    </lineage>
</organism>
<name>A0A6J7HV02_9ZZZZ</name>
<dbReference type="Pfam" id="PF02738">
    <property type="entry name" value="MoCoBD_1"/>
    <property type="match status" value="1"/>
</dbReference>
<dbReference type="FunFam" id="3.30.365.10:FF:000001">
    <property type="entry name" value="Xanthine dehydrogenase oxidase"/>
    <property type="match status" value="1"/>
</dbReference>
<keyword evidence="2" id="KW-0560">Oxidoreductase</keyword>
<feature type="domain" description="Aldehyde oxidase/xanthine dehydrogenase a/b hammerhead" evidence="3">
    <location>
        <begin position="26"/>
        <end position="139"/>
    </location>
</feature>
<dbReference type="GO" id="GO:0016491">
    <property type="term" value="F:oxidoreductase activity"/>
    <property type="evidence" value="ECO:0007669"/>
    <property type="project" value="UniProtKB-KW"/>
</dbReference>
<gene>
    <name evidence="4" type="ORF">UFOPK3610_01555</name>
</gene>
<dbReference type="InterPro" id="IPR037165">
    <property type="entry name" value="AldOxase/xan_DH_Mopterin-bd_sf"/>
</dbReference>
<dbReference type="SMART" id="SM01008">
    <property type="entry name" value="Ald_Xan_dh_C"/>
    <property type="match status" value="1"/>
</dbReference>
<evidence type="ECO:0000256" key="1">
    <source>
        <dbReference type="ARBA" id="ARBA00022505"/>
    </source>
</evidence>
<dbReference type="InterPro" id="IPR000674">
    <property type="entry name" value="Ald_Oxase/Xan_DH_a/b"/>
</dbReference>
<dbReference type="Gene3D" id="3.30.365.10">
    <property type="entry name" value="Aldehyde oxidase/xanthine dehydrogenase, molybdopterin binding domain"/>
    <property type="match status" value="4"/>
</dbReference>